<comment type="caution">
    <text evidence="3">The sequence shown here is derived from an EMBL/GenBank/DDBJ whole genome shotgun (WGS) entry which is preliminary data.</text>
</comment>
<proteinExistence type="predicted"/>
<dbReference type="SUPFAM" id="SSF55729">
    <property type="entry name" value="Acyl-CoA N-acyltransferases (Nat)"/>
    <property type="match status" value="1"/>
</dbReference>
<accession>A0A7Y0G988</accession>
<dbReference type="Gene3D" id="3.40.630.30">
    <property type="match status" value="1"/>
</dbReference>
<feature type="domain" description="N-acetyltransferase" evidence="2">
    <location>
        <begin position="164"/>
        <end position="318"/>
    </location>
</feature>
<organism evidence="3 4">
    <name type="scientific">Novosphingobium olei</name>
    <dbReference type="NCBI Taxonomy" id="2728851"/>
    <lineage>
        <taxon>Bacteria</taxon>
        <taxon>Pseudomonadati</taxon>
        <taxon>Pseudomonadota</taxon>
        <taxon>Alphaproteobacteria</taxon>
        <taxon>Sphingomonadales</taxon>
        <taxon>Sphingomonadaceae</taxon>
        <taxon>Novosphingobium</taxon>
    </lineage>
</organism>
<feature type="domain" description="HTH marR-type" evidence="1">
    <location>
        <begin position="12"/>
        <end position="149"/>
    </location>
</feature>
<dbReference type="InterPro" id="IPR016181">
    <property type="entry name" value="Acyl_CoA_acyltransferase"/>
</dbReference>
<keyword evidence="4" id="KW-1185">Reference proteome</keyword>
<dbReference type="Proteomes" id="UP000583556">
    <property type="component" value="Unassembled WGS sequence"/>
</dbReference>
<dbReference type="PANTHER" id="PTHR33164:SF43">
    <property type="entry name" value="HTH-TYPE TRANSCRIPTIONAL REPRESSOR YETL"/>
    <property type="match status" value="1"/>
</dbReference>
<evidence type="ECO:0000313" key="3">
    <source>
        <dbReference type="EMBL" id="NML93755.1"/>
    </source>
</evidence>
<evidence type="ECO:0000313" key="4">
    <source>
        <dbReference type="Proteomes" id="UP000583556"/>
    </source>
</evidence>
<evidence type="ECO:0000259" key="2">
    <source>
        <dbReference type="PROSITE" id="PS51186"/>
    </source>
</evidence>
<reference evidence="3 4" key="1">
    <citation type="submission" date="2020-04" db="EMBL/GenBank/DDBJ databases">
        <title>Novosphingobium sp. TW-4 isolated from soil.</title>
        <authorList>
            <person name="Dahal R.H."/>
            <person name="Chaudhary D.K."/>
        </authorList>
    </citation>
    <scope>NUCLEOTIDE SEQUENCE [LARGE SCALE GENOMIC DNA]</scope>
    <source>
        <strain evidence="3 4">TW-4</strain>
    </source>
</reference>
<dbReference type="SMART" id="SM00347">
    <property type="entry name" value="HTH_MARR"/>
    <property type="match status" value="1"/>
</dbReference>
<dbReference type="InterPro" id="IPR036388">
    <property type="entry name" value="WH-like_DNA-bd_sf"/>
</dbReference>
<dbReference type="EMBL" id="JABBGM010000003">
    <property type="protein sequence ID" value="NML93755.1"/>
    <property type="molecule type" value="Genomic_DNA"/>
</dbReference>
<dbReference type="PROSITE" id="PS51186">
    <property type="entry name" value="GNAT"/>
    <property type="match status" value="1"/>
</dbReference>
<dbReference type="InterPro" id="IPR039422">
    <property type="entry name" value="MarR/SlyA-like"/>
</dbReference>
<dbReference type="PANTHER" id="PTHR33164">
    <property type="entry name" value="TRANSCRIPTIONAL REGULATOR, MARR FAMILY"/>
    <property type="match status" value="1"/>
</dbReference>
<dbReference type="GO" id="GO:0003700">
    <property type="term" value="F:DNA-binding transcription factor activity"/>
    <property type="evidence" value="ECO:0007669"/>
    <property type="project" value="InterPro"/>
</dbReference>
<dbReference type="GO" id="GO:0016747">
    <property type="term" value="F:acyltransferase activity, transferring groups other than amino-acyl groups"/>
    <property type="evidence" value="ECO:0007669"/>
    <property type="project" value="InterPro"/>
</dbReference>
<dbReference type="CDD" id="cd00090">
    <property type="entry name" value="HTH_ARSR"/>
    <property type="match status" value="1"/>
</dbReference>
<dbReference type="Gene3D" id="1.10.10.10">
    <property type="entry name" value="Winged helix-like DNA-binding domain superfamily/Winged helix DNA-binding domain"/>
    <property type="match status" value="1"/>
</dbReference>
<evidence type="ECO:0000259" key="1">
    <source>
        <dbReference type="PROSITE" id="PS50995"/>
    </source>
</evidence>
<protein>
    <submittedName>
        <fullName evidence="3">GNAT family N-acetyltransferase</fullName>
    </submittedName>
</protein>
<sequence>MDVTDILADMGPSFLGSRLRRLAERLQAGAMQVIEQAGLPLQPAHMVVLAALRTGPMTVGQLAEAAGISQPGVTRSVGQLKQLGIVAEEQGGSDQRTRLIALTAAGRDAARRAAADMWPRIGMAVEDILGEGTRQFMAELSAIERALDADSIAGRAARMVPQGLTLLEYDDTLAADFHDINAQWITAMFALEQTDRDVLENPRARIIDGGGTILFVAAPGLGVVGTCALQQTGPGRFELTKMGVRESARGLKAGEFLLAAMIDRARAMGAELLYLLTNKRCEAAVHLYEKLGFVHDAQIMADYGARYERCNVAMRYPV</sequence>
<dbReference type="Pfam" id="PF12802">
    <property type="entry name" value="MarR_2"/>
    <property type="match status" value="1"/>
</dbReference>
<name>A0A7Y0G988_9SPHN</name>
<keyword evidence="3" id="KW-0808">Transferase</keyword>
<dbReference type="SUPFAM" id="SSF46785">
    <property type="entry name" value="Winged helix' DNA-binding domain"/>
    <property type="match status" value="1"/>
</dbReference>
<dbReference type="InterPro" id="IPR000835">
    <property type="entry name" value="HTH_MarR-typ"/>
</dbReference>
<dbReference type="GO" id="GO:0006950">
    <property type="term" value="P:response to stress"/>
    <property type="evidence" value="ECO:0007669"/>
    <property type="project" value="TreeGrafter"/>
</dbReference>
<dbReference type="PROSITE" id="PS50995">
    <property type="entry name" value="HTH_MARR_2"/>
    <property type="match status" value="1"/>
</dbReference>
<dbReference type="InterPro" id="IPR000182">
    <property type="entry name" value="GNAT_dom"/>
</dbReference>
<gene>
    <name evidence="3" type="ORF">HHL27_08755</name>
</gene>
<dbReference type="CDD" id="cd04301">
    <property type="entry name" value="NAT_SF"/>
    <property type="match status" value="1"/>
</dbReference>
<dbReference type="InterPro" id="IPR036390">
    <property type="entry name" value="WH_DNA-bd_sf"/>
</dbReference>
<dbReference type="Pfam" id="PF00583">
    <property type="entry name" value="Acetyltransf_1"/>
    <property type="match status" value="1"/>
</dbReference>
<dbReference type="InterPro" id="IPR011991">
    <property type="entry name" value="ArsR-like_HTH"/>
</dbReference>
<dbReference type="AlphaFoldDB" id="A0A7Y0G988"/>